<feature type="region of interest" description="Disordered" evidence="1">
    <location>
        <begin position="95"/>
        <end position="119"/>
    </location>
</feature>
<dbReference type="EMBL" id="CP034539">
    <property type="protein sequence ID" value="AZQ40429.1"/>
    <property type="molecule type" value="Genomic_DNA"/>
</dbReference>
<reference evidence="2 3" key="1">
    <citation type="journal article" date="2019" name="Int. J. Syst. Evol. Microbiol.">
        <title>Streptomyces cyaneochromogenes sp. nov., a blue pigment-producing actinomycete from manganese-contaminated soil.</title>
        <authorList>
            <person name="Tang X."/>
            <person name="Zhao J."/>
            <person name="Li K."/>
            <person name="Chen Z."/>
            <person name="Sun Y."/>
            <person name="Gao J."/>
        </authorList>
    </citation>
    <scope>NUCLEOTIDE SEQUENCE [LARGE SCALE GENOMIC DNA]</scope>
    <source>
        <strain evidence="2 3">MK-45</strain>
    </source>
</reference>
<dbReference type="KEGG" id="scya:EJ357_16685"/>
<gene>
    <name evidence="2" type="ORF">EJ357_16685</name>
</gene>
<organism evidence="2 3">
    <name type="scientific">Streptomyces cyaneochromogenes</name>
    <dbReference type="NCBI Taxonomy" id="2496836"/>
    <lineage>
        <taxon>Bacteria</taxon>
        <taxon>Bacillati</taxon>
        <taxon>Actinomycetota</taxon>
        <taxon>Actinomycetes</taxon>
        <taxon>Kitasatosporales</taxon>
        <taxon>Streptomycetaceae</taxon>
        <taxon>Streptomyces</taxon>
    </lineage>
</organism>
<evidence type="ECO:0000256" key="1">
    <source>
        <dbReference type="SAM" id="MobiDB-lite"/>
    </source>
</evidence>
<accession>A0A3S9MMH7</accession>
<dbReference type="Proteomes" id="UP000280298">
    <property type="component" value="Chromosome"/>
</dbReference>
<sequence length="119" mass="12994">MGGVPDARLLPWTGSEGKPCYLLSDGTGHVSRVADTVESVQLGMADDLLDHVADMLDDDRRVTYAQLRFLLARMSEALTDVRRIAESRGARLPVPVREESEYNDAPALPCRSPDPSVGQ</sequence>
<dbReference type="RefSeq" id="WP_126399560.1">
    <property type="nucleotide sequence ID" value="NZ_CP034539.1"/>
</dbReference>
<dbReference type="OrthoDB" id="4320909at2"/>
<proteinExistence type="predicted"/>
<evidence type="ECO:0000313" key="2">
    <source>
        <dbReference type="EMBL" id="AZQ40429.1"/>
    </source>
</evidence>
<evidence type="ECO:0000313" key="3">
    <source>
        <dbReference type="Proteomes" id="UP000280298"/>
    </source>
</evidence>
<dbReference type="AlphaFoldDB" id="A0A3S9MMH7"/>
<protein>
    <submittedName>
        <fullName evidence="2">Uncharacterized protein</fullName>
    </submittedName>
</protein>
<keyword evidence="3" id="KW-1185">Reference proteome</keyword>
<name>A0A3S9MMH7_9ACTN</name>